<dbReference type="Proteomes" id="UP000663891">
    <property type="component" value="Unassembled WGS sequence"/>
</dbReference>
<protein>
    <submittedName>
        <fullName evidence="1">Uncharacterized protein</fullName>
    </submittedName>
</protein>
<comment type="caution">
    <text evidence="1">The sequence shown here is derived from an EMBL/GenBank/DDBJ whole genome shotgun (WGS) entry which is preliminary data.</text>
</comment>
<organism evidence="1 2">
    <name type="scientific">Adineta steineri</name>
    <dbReference type="NCBI Taxonomy" id="433720"/>
    <lineage>
        <taxon>Eukaryota</taxon>
        <taxon>Metazoa</taxon>
        <taxon>Spiralia</taxon>
        <taxon>Gnathifera</taxon>
        <taxon>Rotifera</taxon>
        <taxon>Eurotatoria</taxon>
        <taxon>Bdelloidea</taxon>
        <taxon>Adinetida</taxon>
        <taxon>Adinetidae</taxon>
        <taxon>Adineta</taxon>
    </lineage>
</organism>
<dbReference type="OrthoDB" id="6601747at2759"/>
<accession>A0A815R8C7</accession>
<dbReference type="AlphaFoldDB" id="A0A815R8C7"/>
<reference evidence="1" key="1">
    <citation type="submission" date="2021-02" db="EMBL/GenBank/DDBJ databases">
        <authorList>
            <person name="Nowell W R."/>
        </authorList>
    </citation>
    <scope>NUCLEOTIDE SEQUENCE</scope>
</reference>
<evidence type="ECO:0000313" key="2">
    <source>
        <dbReference type="Proteomes" id="UP000663891"/>
    </source>
</evidence>
<gene>
    <name evidence="1" type="ORF">VCS650_LOCUS40742</name>
</gene>
<sequence length="186" mass="21403">MLAKGIESTNNETKRVHLVKLYETRWVKKQLSIIVLFCITKPCTEQLQKSACDLLKCFQSIIQISRYLAEFLYDDKQLDELHNKIDNSLSRIACRCYLTQSYLLKSMGCQGYDGANVMSGKNSGVRKLIKDISSRAIYLKHFFGVVKAIITFINDSPKRKTMLAKAIESTNNETKRRHLVKLCETR</sequence>
<name>A0A815R8C7_9BILA</name>
<evidence type="ECO:0000313" key="1">
    <source>
        <dbReference type="EMBL" id="CAF1473340.1"/>
    </source>
</evidence>
<dbReference type="EMBL" id="CAJNON010001584">
    <property type="protein sequence ID" value="CAF1473340.1"/>
    <property type="molecule type" value="Genomic_DNA"/>
</dbReference>
<proteinExistence type="predicted"/>